<dbReference type="SUPFAM" id="SSF48498">
    <property type="entry name" value="Tetracyclin repressor-like, C-terminal domain"/>
    <property type="match status" value="1"/>
</dbReference>
<protein>
    <submittedName>
        <fullName evidence="6">TetR/AcrR family transcriptional regulator</fullName>
    </submittedName>
</protein>
<dbReference type="PROSITE" id="PS01081">
    <property type="entry name" value="HTH_TETR_1"/>
    <property type="match status" value="1"/>
</dbReference>
<dbReference type="SUPFAM" id="SSF46689">
    <property type="entry name" value="Homeodomain-like"/>
    <property type="match status" value="1"/>
</dbReference>
<evidence type="ECO:0000259" key="5">
    <source>
        <dbReference type="PROSITE" id="PS50977"/>
    </source>
</evidence>
<organism evidence="6 7">
    <name type="scientific">Microbaculum marinum</name>
    <dbReference type="NCBI Taxonomy" id="1764581"/>
    <lineage>
        <taxon>Bacteria</taxon>
        <taxon>Pseudomonadati</taxon>
        <taxon>Pseudomonadota</taxon>
        <taxon>Alphaproteobacteria</taxon>
        <taxon>Hyphomicrobiales</taxon>
        <taxon>Tepidamorphaceae</taxon>
        <taxon>Microbaculum</taxon>
    </lineage>
</organism>
<proteinExistence type="predicted"/>
<keyword evidence="2 4" id="KW-0238">DNA-binding</keyword>
<dbReference type="InterPro" id="IPR009057">
    <property type="entry name" value="Homeodomain-like_sf"/>
</dbReference>
<evidence type="ECO:0000313" key="7">
    <source>
        <dbReference type="Proteomes" id="UP001378188"/>
    </source>
</evidence>
<comment type="caution">
    <text evidence="6">The sequence shown here is derived from an EMBL/GenBank/DDBJ whole genome shotgun (WGS) entry which is preliminary data.</text>
</comment>
<dbReference type="GO" id="GO:0003677">
    <property type="term" value="F:DNA binding"/>
    <property type="evidence" value="ECO:0007669"/>
    <property type="project" value="UniProtKB-UniRule"/>
</dbReference>
<evidence type="ECO:0000256" key="2">
    <source>
        <dbReference type="ARBA" id="ARBA00023125"/>
    </source>
</evidence>
<dbReference type="RefSeq" id="WP_340331729.1">
    <property type="nucleotide sequence ID" value="NZ_JAZHOF010000010.1"/>
</dbReference>
<dbReference type="EMBL" id="JAZHOF010000010">
    <property type="protein sequence ID" value="MEJ8574025.1"/>
    <property type="molecule type" value="Genomic_DNA"/>
</dbReference>
<dbReference type="Gene3D" id="1.10.357.10">
    <property type="entry name" value="Tetracycline Repressor, domain 2"/>
    <property type="match status" value="1"/>
</dbReference>
<accession>A0AAW9S0G2</accession>
<dbReference type="InterPro" id="IPR011075">
    <property type="entry name" value="TetR_C"/>
</dbReference>
<evidence type="ECO:0000256" key="4">
    <source>
        <dbReference type="PROSITE-ProRule" id="PRU00335"/>
    </source>
</evidence>
<evidence type="ECO:0000256" key="1">
    <source>
        <dbReference type="ARBA" id="ARBA00023015"/>
    </source>
</evidence>
<feature type="domain" description="HTH tetR-type" evidence="5">
    <location>
        <begin position="8"/>
        <end position="68"/>
    </location>
</feature>
<reference evidence="6 7" key="1">
    <citation type="submission" date="2024-02" db="EMBL/GenBank/DDBJ databases">
        <title>Genome analysis and characterization of Microbaculum marinisediminis sp. nov., isolated from marine sediment.</title>
        <authorList>
            <person name="Du Z.-J."/>
            <person name="Ye Y.-Q."/>
            <person name="Zhang Z.-R."/>
            <person name="Yuan S.-M."/>
            <person name="Zhang X.-Y."/>
        </authorList>
    </citation>
    <scope>NUCLEOTIDE SEQUENCE [LARGE SCALE GENOMIC DNA]</scope>
    <source>
        <strain evidence="6 7">SDUM1044001</strain>
    </source>
</reference>
<keyword evidence="1" id="KW-0805">Transcription regulation</keyword>
<keyword evidence="3" id="KW-0804">Transcription</keyword>
<dbReference type="InterPro" id="IPR023772">
    <property type="entry name" value="DNA-bd_HTH_TetR-type_CS"/>
</dbReference>
<gene>
    <name evidence="6" type="ORF">V3328_21240</name>
</gene>
<dbReference type="PANTHER" id="PTHR47506:SF3">
    <property type="entry name" value="HTH-TYPE TRANSCRIPTIONAL REGULATOR LMRA"/>
    <property type="match status" value="1"/>
</dbReference>
<dbReference type="Pfam" id="PF00440">
    <property type="entry name" value="TetR_N"/>
    <property type="match status" value="1"/>
</dbReference>
<dbReference type="InterPro" id="IPR001647">
    <property type="entry name" value="HTH_TetR"/>
</dbReference>
<dbReference type="PANTHER" id="PTHR47506">
    <property type="entry name" value="TRANSCRIPTIONAL REGULATORY PROTEIN"/>
    <property type="match status" value="1"/>
</dbReference>
<dbReference type="Proteomes" id="UP001378188">
    <property type="component" value="Unassembled WGS sequence"/>
</dbReference>
<dbReference type="InterPro" id="IPR036271">
    <property type="entry name" value="Tet_transcr_reg_TetR-rel_C_sf"/>
</dbReference>
<keyword evidence="7" id="KW-1185">Reference proteome</keyword>
<feature type="DNA-binding region" description="H-T-H motif" evidence="4">
    <location>
        <begin position="31"/>
        <end position="50"/>
    </location>
</feature>
<dbReference type="PRINTS" id="PR00455">
    <property type="entry name" value="HTHTETR"/>
</dbReference>
<dbReference type="PROSITE" id="PS50977">
    <property type="entry name" value="HTH_TETR_2"/>
    <property type="match status" value="1"/>
</dbReference>
<sequence>MSTQPAKRDARSKLLDAALSVIRTKGYSATTVDELCAAAGVTKGAFFHHFRSKEELGVAAAEYWSETTGALFAQAPYHDCADPLDRVLGYVSFRKDLLEGGVADFTCLVGTMVQETYQSTPAIRDACERSISGHAETLESDIEAAMRVRNMCPDWTPASLALHTQAVLQGAFILAKAKGGPAIAADSIDHLTRYLQLLFSPATTDPQS</sequence>
<name>A0AAW9S0G2_9HYPH</name>
<evidence type="ECO:0000313" key="6">
    <source>
        <dbReference type="EMBL" id="MEJ8574025.1"/>
    </source>
</evidence>
<dbReference type="AlphaFoldDB" id="A0AAW9S0G2"/>
<dbReference type="Pfam" id="PF16925">
    <property type="entry name" value="TetR_C_13"/>
    <property type="match status" value="1"/>
</dbReference>
<evidence type="ECO:0000256" key="3">
    <source>
        <dbReference type="ARBA" id="ARBA00023163"/>
    </source>
</evidence>